<dbReference type="AlphaFoldDB" id="A0A2P4P0V9"/>
<keyword evidence="3" id="KW-1185">Reference proteome</keyword>
<evidence type="ECO:0000259" key="1">
    <source>
        <dbReference type="PROSITE" id="PS50011"/>
    </source>
</evidence>
<dbReference type="Gene3D" id="1.10.510.10">
    <property type="entry name" value="Transferase(Phosphotransferase) domain 1"/>
    <property type="match status" value="1"/>
</dbReference>
<reference evidence="2 3" key="1">
    <citation type="journal article" date="2013" name="Proc. Natl. Acad. Sci. U.S.A.">
        <title>Genome of an arbuscular mycorrhizal fungus provides insight into the oldest plant symbiosis.</title>
        <authorList>
            <person name="Tisserant E."/>
            <person name="Malbreil M."/>
            <person name="Kuo A."/>
            <person name="Kohler A."/>
            <person name="Symeonidi A."/>
            <person name="Balestrini R."/>
            <person name="Charron P."/>
            <person name="Duensing N."/>
            <person name="Frei Dit Frey N."/>
            <person name="Gianinazzi-Pearson V."/>
            <person name="Gilbert L.B."/>
            <person name="Handa Y."/>
            <person name="Herr J.R."/>
            <person name="Hijri M."/>
            <person name="Koul R."/>
            <person name="Kawaguchi M."/>
            <person name="Krajinski F."/>
            <person name="Lammers P.J."/>
            <person name="Masclaux F.G."/>
            <person name="Murat C."/>
            <person name="Morin E."/>
            <person name="Ndikumana S."/>
            <person name="Pagni M."/>
            <person name="Petitpierre D."/>
            <person name="Requena N."/>
            <person name="Rosikiewicz P."/>
            <person name="Riley R."/>
            <person name="Saito K."/>
            <person name="San Clemente H."/>
            <person name="Shapiro H."/>
            <person name="van Tuinen D."/>
            <person name="Becard G."/>
            <person name="Bonfante P."/>
            <person name="Paszkowski U."/>
            <person name="Shachar-Hill Y.Y."/>
            <person name="Tuskan G.A."/>
            <person name="Young P.W."/>
            <person name="Sanders I.R."/>
            <person name="Henrissat B."/>
            <person name="Rensing S.A."/>
            <person name="Grigoriev I.V."/>
            <person name="Corradi N."/>
            <person name="Roux C."/>
            <person name="Martin F."/>
        </authorList>
    </citation>
    <scope>NUCLEOTIDE SEQUENCE [LARGE SCALE GENOMIC DNA]</scope>
    <source>
        <strain evidence="2 3">DAOM 197198</strain>
    </source>
</reference>
<proteinExistence type="predicted"/>
<organism evidence="2 3">
    <name type="scientific">Rhizophagus irregularis (strain DAOM 181602 / DAOM 197198 / MUCL 43194)</name>
    <name type="common">Arbuscular mycorrhizal fungus</name>
    <name type="synonym">Glomus intraradices</name>
    <dbReference type="NCBI Taxonomy" id="747089"/>
    <lineage>
        <taxon>Eukaryota</taxon>
        <taxon>Fungi</taxon>
        <taxon>Fungi incertae sedis</taxon>
        <taxon>Mucoromycota</taxon>
        <taxon>Glomeromycotina</taxon>
        <taxon>Glomeromycetes</taxon>
        <taxon>Glomerales</taxon>
        <taxon>Glomeraceae</taxon>
        <taxon>Rhizophagus</taxon>
    </lineage>
</organism>
<accession>A0A2P4P0V9</accession>
<dbReference type="Pfam" id="PF07714">
    <property type="entry name" value="PK_Tyr_Ser-Thr"/>
    <property type="match status" value="1"/>
</dbReference>
<sequence length="200" mass="23250">MLMWEVSSGQPPFINYEHDYDLAMNIVNGIRPKIVPGTPLEYKNLMKQCWNADPSKRPDSYTLQSKMRDINLFYQTSKSSELSQLEENNNFEMENRTSSSKLFTSKLHQFDNLPEPRNATEAFHSNKSYDFHIPNNIDDFNKSSSKKNSTSKISTIFKDYLVGSKKLSNIFKRSSKNGNNYKIETMQQQTMNHHIKDNGM</sequence>
<dbReference type="GO" id="GO:0004672">
    <property type="term" value="F:protein kinase activity"/>
    <property type="evidence" value="ECO:0007669"/>
    <property type="project" value="InterPro"/>
</dbReference>
<evidence type="ECO:0000313" key="2">
    <source>
        <dbReference type="EMBL" id="POG59022.1"/>
    </source>
</evidence>
<dbReference type="EMBL" id="AUPC02000480">
    <property type="protein sequence ID" value="POG59022.1"/>
    <property type="molecule type" value="Genomic_DNA"/>
</dbReference>
<name>A0A2P4P0V9_RHIID</name>
<evidence type="ECO:0000313" key="3">
    <source>
        <dbReference type="Proteomes" id="UP000018888"/>
    </source>
</evidence>
<comment type="caution">
    <text evidence="2">The sequence shown here is derived from an EMBL/GenBank/DDBJ whole genome shotgun (WGS) entry which is preliminary data.</text>
</comment>
<dbReference type="PROSITE" id="PS50011">
    <property type="entry name" value="PROTEIN_KINASE_DOM"/>
    <property type="match status" value="1"/>
</dbReference>
<dbReference type="InterPro" id="IPR001245">
    <property type="entry name" value="Ser-Thr/Tyr_kinase_cat_dom"/>
</dbReference>
<dbReference type="GO" id="GO:0005524">
    <property type="term" value="F:ATP binding"/>
    <property type="evidence" value="ECO:0007669"/>
    <property type="project" value="InterPro"/>
</dbReference>
<feature type="domain" description="Protein kinase" evidence="1">
    <location>
        <begin position="1"/>
        <end position="74"/>
    </location>
</feature>
<dbReference type="SUPFAM" id="SSF56112">
    <property type="entry name" value="Protein kinase-like (PK-like)"/>
    <property type="match status" value="1"/>
</dbReference>
<dbReference type="Proteomes" id="UP000018888">
    <property type="component" value="Unassembled WGS sequence"/>
</dbReference>
<dbReference type="InterPro" id="IPR011009">
    <property type="entry name" value="Kinase-like_dom_sf"/>
</dbReference>
<reference evidence="2 3" key="2">
    <citation type="journal article" date="2018" name="New Phytol.">
        <title>High intraspecific genome diversity in the model arbuscular mycorrhizal symbiont Rhizophagus irregularis.</title>
        <authorList>
            <person name="Chen E.C.H."/>
            <person name="Morin E."/>
            <person name="Beaudet D."/>
            <person name="Noel J."/>
            <person name="Yildirir G."/>
            <person name="Ndikumana S."/>
            <person name="Charron P."/>
            <person name="St-Onge C."/>
            <person name="Giorgi J."/>
            <person name="Kruger M."/>
            <person name="Marton T."/>
            <person name="Ropars J."/>
            <person name="Grigoriev I.V."/>
            <person name="Hainaut M."/>
            <person name="Henrissat B."/>
            <person name="Roux C."/>
            <person name="Martin F."/>
            <person name="Corradi N."/>
        </authorList>
    </citation>
    <scope>NUCLEOTIDE SEQUENCE [LARGE SCALE GENOMIC DNA]</scope>
    <source>
        <strain evidence="2 3">DAOM 197198</strain>
    </source>
</reference>
<protein>
    <recommendedName>
        <fullName evidence="1">Protein kinase domain-containing protein</fullName>
    </recommendedName>
</protein>
<dbReference type="InterPro" id="IPR000719">
    <property type="entry name" value="Prot_kinase_dom"/>
</dbReference>
<gene>
    <name evidence="2" type="ORF">GLOIN_2v1725593</name>
</gene>